<evidence type="ECO:0000256" key="3">
    <source>
        <dbReference type="ARBA" id="ARBA00022692"/>
    </source>
</evidence>
<evidence type="ECO:0000256" key="4">
    <source>
        <dbReference type="ARBA" id="ARBA00022989"/>
    </source>
</evidence>
<gene>
    <name evidence="7" type="ORF">PICMEDRAFT_32322</name>
</gene>
<dbReference type="PANTHER" id="PTHR31465:SF1">
    <property type="entry name" value="PROTEIN RTA1-RELATED"/>
    <property type="match status" value="1"/>
</dbReference>
<keyword evidence="4 6" id="KW-1133">Transmembrane helix</keyword>
<dbReference type="Pfam" id="PF04479">
    <property type="entry name" value="RTA1"/>
    <property type="match status" value="1"/>
</dbReference>
<proteinExistence type="inferred from homology"/>
<protein>
    <recommendedName>
        <fullName evidence="9">RTA1 like protein</fullName>
    </recommendedName>
</protein>
<feature type="transmembrane region" description="Helical" evidence="6">
    <location>
        <begin position="12"/>
        <end position="34"/>
    </location>
</feature>
<evidence type="ECO:0000256" key="5">
    <source>
        <dbReference type="ARBA" id="ARBA00023136"/>
    </source>
</evidence>
<evidence type="ECO:0000256" key="2">
    <source>
        <dbReference type="ARBA" id="ARBA00009969"/>
    </source>
</evidence>
<dbReference type="InterPro" id="IPR007568">
    <property type="entry name" value="RTA1"/>
</dbReference>
<dbReference type="RefSeq" id="XP_019019094.1">
    <property type="nucleotide sequence ID" value="XM_019162758.1"/>
</dbReference>
<dbReference type="Proteomes" id="UP000094455">
    <property type="component" value="Unassembled WGS sequence"/>
</dbReference>
<feature type="transmembrane region" description="Helical" evidence="6">
    <location>
        <begin position="179"/>
        <end position="203"/>
    </location>
</feature>
<dbReference type="GO" id="GO:0016020">
    <property type="term" value="C:membrane"/>
    <property type="evidence" value="ECO:0007669"/>
    <property type="project" value="UniProtKB-SubCell"/>
</dbReference>
<dbReference type="PANTHER" id="PTHR31465">
    <property type="entry name" value="PROTEIN RTA1-RELATED"/>
    <property type="match status" value="1"/>
</dbReference>
<evidence type="ECO:0000256" key="6">
    <source>
        <dbReference type="SAM" id="Phobius"/>
    </source>
</evidence>
<comment type="similarity">
    <text evidence="2">Belongs to the lipid-translocating exporter (LTE) (TC 9.A.26.1) family.</text>
</comment>
<sequence>MAVNGGTHSSHQISITLGTIFCVLAIGHFALMWWLKTWMMVFIIAGCILEVTGYLSTAAGYGTQSVQVIVAPIFLSTSVYMSLGTLIKRMDVKDFIPFRTASFCFVLGNVVSLGLQIAGVVLGKVQEDKSLGTSITIAGLAVQLVQDLAFFTTTIVVHKKFLKSPFFESGKGVYGWKNYLMTLYILTSLFFVRNCFRIVQFGIGWNGYVARQAAFAYTLDGLLMVIAMTMILFIHPGLVYSRLKADPLLEHTSNEL</sequence>
<keyword evidence="5 6" id="KW-0472">Membrane</keyword>
<evidence type="ECO:0008006" key="9">
    <source>
        <dbReference type="Google" id="ProtNLM"/>
    </source>
</evidence>
<feature type="transmembrane region" description="Helical" evidence="6">
    <location>
        <begin position="68"/>
        <end position="88"/>
    </location>
</feature>
<reference evidence="7 8" key="1">
    <citation type="journal article" date="2016" name="Proc. Natl. Acad. Sci. U.S.A.">
        <title>Comparative genomics of biotechnologically important yeasts.</title>
        <authorList>
            <person name="Riley R."/>
            <person name="Haridas S."/>
            <person name="Wolfe K.H."/>
            <person name="Lopes M.R."/>
            <person name="Hittinger C.T."/>
            <person name="Goeker M."/>
            <person name="Salamov A.A."/>
            <person name="Wisecaver J.H."/>
            <person name="Long T.M."/>
            <person name="Calvey C.H."/>
            <person name="Aerts A.L."/>
            <person name="Barry K.W."/>
            <person name="Choi C."/>
            <person name="Clum A."/>
            <person name="Coughlan A.Y."/>
            <person name="Deshpande S."/>
            <person name="Douglass A.P."/>
            <person name="Hanson S.J."/>
            <person name="Klenk H.-P."/>
            <person name="LaButti K.M."/>
            <person name="Lapidus A."/>
            <person name="Lindquist E.A."/>
            <person name="Lipzen A.M."/>
            <person name="Meier-Kolthoff J.P."/>
            <person name="Ohm R.A."/>
            <person name="Otillar R.P."/>
            <person name="Pangilinan J.L."/>
            <person name="Peng Y."/>
            <person name="Rokas A."/>
            <person name="Rosa C.A."/>
            <person name="Scheuner C."/>
            <person name="Sibirny A.A."/>
            <person name="Slot J.C."/>
            <person name="Stielow J.B."/>
            <person name="Sun H."/>
            <person name="Kurtzman C.P."/>
            <person name="Blackwell M."/>
            <person name="Grigoriev I.V."/>
            <person name="Jeffries T.W."/>
        </authorList>
    </citation>
    <scope>NUCLEOTIDE SEQUENCE [LARGE SCALE GENOMIC DNA]</scope>
    <source>
        <strain evidence="7 8">NRRL Y-2026</strain>
    </source>
</reference>
<comment type="subcellular location">
    <subcellularLocation>
        <location evidence="1">Membrane</location>
        <topology evidence="1">Multi-pass membrane protein</topology>
    </subcellularLocation>
</comment>
<dbReference type="AlphaFoldDB" id="A0A1E3NPE0"/>
<name>A0A1E3NPE0_9ASCO</name>
<keyword evidence="8" id="KW-1185">Reference proteome</keyword>
<feature type="transmembrane region" description="Helical" evidence="6">
    <location>
        <begin position="135"/>
        <end position="158"/>
    </location>
</feature>
<feature type="transmembrane region" description="Helical" evidence="6">
    <location>
        <begin position="100"/>
        <end position="123"/>
    </location>
</feature>
<dbReference type="EMBL" id="KV454002">
    <property type="protein sequence ID" value="ODQ47981.1"/>
    <property type="molecule type" value="Genomic_DNA"/>
</dbReference>
<evidence type="ECO:0000313" key="7">
    <source>
        <dbReference type="EMBL" id="ODQ47981.1"/>
    </source>
</evidence>
<keyword evidence="3 6" id="KW-0812">Transmembrane</keyword>
<evidence type="ECO:0000313" key="8">
    <source>
        <dbReference type="Proteomes" id="UP000094455"/>
    </source>
</evidence>
<evidence type="ECO:0000256" key="1">
    <source>
        <dbReference type="ARBA" id="ARBA00004141"/>
    </source>
</evidence>
<organism evidence="7 8">
    <name type="scientific">Pichia membranifaciens NRRL Y-2026</name>
    <dbReference type="NCBI Taxonomy" id="763406"/>
    <lineage>
        <taxon>Eukaryota</taxon>
        <taxon>Fungi</taxon>
        <taxon>Dikarya</taxon>
        <taxon>Ascomycota</taxon>
        <taxon>Saccharomycotina</taxon>
        <taxon>Pichiomycetes</taxon>
        <taxon>Pichiales</taxon>
        <taxon>Pichiaceae</taxon>
        <taxon>Pichia</taxon>
    </lineage>
</organism>
<accession>A0A1E3NPE0</accession>
<feature type="transmembrane region" description="Helical" evidence="6">
    <location>
        <begin position="215"/>
        <end position="234"/>
    </location>
</feature>
<dbReference type="GeneID" id="30179445"/>
<dbReference type="OrthoDB" id="3358017at2759"/>
<dbReference type="STRING" id="763406.A0A1E3NPE0"/>
<feature type="transmembrane region" description="Helical" evidence="6">
    <location>
        <begin position="41"/>
        <end position="62"/>
    </location>
</feature>